<evidence type="ECO:0000313" key="1">
    <source>
        <dbReference type="EMBL" id="KAA6383408.1"/>
    </source>
</evidence>
<proteinExistence type="predicted"/>
<comment type="caution">
    <text evidence="1">The sequence shown here is derived from an EMBL/GenBank/DDBJ whole genome shotgun (WGS) entry which is preliminary data.</text>
</comment>
<dbReference type="Proteomes" id="UP000324800">
    <property type="component" value="Unassembled WGS sequence"/>
</dbReference>
<reference evidence="1 2" key="1">
    <citation type="submission" date="2019-03" db="EMBL/GenBank/DDBJ databases">
        <title>Single cell metagenomics reveals metabolic interactions within the superorganism composed of flagellate Streblomastix strix and complex community of Bacteroidetes bacteria on its surface.</title>
        <authorList>
            <person name="Treitli S.C."/>
            <person name="Kolisko M."/>
            <person name="Husnik F."/>
            <person name="Keeling P."/>
            <person name="Hampl V."/>
        </authorList>
    </citation>
    <scope>NUCLEOTIDE SEQUENCE [LARGE SCALE GENOMIC DNA]</scope>
    <source>
        <strain evidence="1">ST1C</strain>
    </source>
</reference>
<dbReference type="EMBL" id="SNRW01006260">
    <property type="protein sequence ID" value="KAA6383408.1"/>
    <property type="molecule type" value="Genomic_DNA"/>
</dbReference>
<name>A0A5J4VLD7_9EUKA</name>
<gene>
    <name evidence="1" type="ORF">EZS28_021062</name>
</gene>
<accession>A0A5J4VLD7</accession>
<sequence>MVKSRYQFVFADEIVKCCIVISPAKLGIKSASTYHFMKGMPVEPLYDVQQRYALIQTIPLLCRTNEPQLNPTIQYPA</sequence>
<protein>
    <submittedName>
        <fullName evidence="1">Uncharacterized protein</fullName>
    </submittedName>
</protein>
<evidence type="ECO:0000313" key="2">
    <source>
        <dbReference type="Proteomes" id="UP000324800"/>
    </source>
</evidence>
<organism evidence="1 2">
    <name type="scientific">Streblomastix strix</name>
    <dbReference type="NCBI Taxonomy" id="222440"/>
    <lineage>
        <taxon>Eukaryota</taxon>
        <taxon>Metamonada</taxon>
        <taxon>Preaxostyla</taxon>
        <taxon>Oxymonadida</taxon>
        <taxon>Streblomastigidae</taxon>
        <taxon>Streblomastix</taxon>
    </lineage>
</organism>
<dbReference type="AlphaFoldDB" id="A0A5J4VLD7"/>